<feature type="region of interest" description="Disordered" evidence="1">
    <location>
        <begin position="27"/>
        <end position="64"/>
    </location>
</feature>
<proteinExistence type="predicted"/>
<dbReference type="HOGENOM" id="CLU_207425_0_0_1"/>
<sequence>MGSTTYNKDPVKEFDKLNTEFSDRIKEISGKEGETGNDTLNVNKKRSAQSQGAREFRDTDSYKE</sequence>
<organism evidence="2">
    <name type="scientific">Rhizophagus irregularis (strain DAOM 181602 / DAOM 197198 / MUCL 43194)</name>
    <name type="common">Arbuscular mycorrhizal fungus</name>
    <name type="synonym">Glomus intraradices</name>
    <dbReference type="NCBI Taxonomy" id="747089"/>
    <lineage>
        <taxon>Eukaryota</taxon>
        <taxon>Fungi</taxon>
        <taxon>Fungi incertae sedis</taxon>
        <taxon>Mucoromycota</taxon>
        <taxon>Glomeromycotina</taxon>
        <taxon>Glomeromycetes</taxon>
        <taxon>Glomerales</taxon>
        <taxon>Glomeraceae</taxon>
        <taxon>Rhizophagus</taxon>
    </lineage>
</organism>
<evidence type="ECO:0000256" key="1">
    <source>
        <dbReference type="SAM" id="MobiDB-lite"/>
    </source>
</evidence>
<dbReference type="EMBL" id="KI276997">
    <property type="protein sequence ID" value="ESA20790.1"/>
    <property type="molecule type" value="Genomic_DNA"/>
</dbReference>
<feature type="compositionally biased region" description="Polar residues" evidence="1">
    <location>
        <begin position="36"/>
        <end position="52"/>
    </location>
</feature>
<gene>
    <name evidence="2" type="ORF">GLOINDRAFT_18141</name>
</gene>
<dbReference type="AlphaFoldDB" id="U9UK73"/>
<accession>U9UK73</accession>
<name>U9UK73_RHIID</name>
<dbReference type="VEuPathDB" id="FungiDB:RhiirFUN_011768"/>
<reference evidence="2" key="1">
    <citation type="submission" date="2013-07" db="EMBL/GenBank/DDBJ databases">
        <title>The genome of an arbuscular mycorrhizal fungus provides insights into the evolution of the oldest plant symbiosis.</title>
        <authorList>
            <consortium name="DOE Joint Genome Institute"/>
            <person name="Tisserant E."/>
            <person name="Malbreil M."/>
            <person name="Kuo A."/>
            <person name="Kohler A."/>
            <person name="Symeonidi A."/>
            <person name="Balestrini R."/>
            <person name="Charron P."/>
            <person name="Duensing N."/>
            <person name="Frei-dit-Frey N."/>
            <person name="Gianinazzi-Pearson V."/>
            <person name="Gilbert B."/>
            <person name="Handa Y."/>
            <person name="Hijri M."/>
            <person name="Kaul R."/>
            <person name="Kawaguchi M."/>
            <person name="Krajinski F."/>
            <person name="Lammers P."/>
            <person name="Lapierre D."/>
            <person name="Masclaux F.G."/>
            <person name="Murat C."/>
            <person name="Morin E."/>
            <person name="Ndikumana S."/>
            <person name="Pagni M."/>
            <person name="Petitpierre D."/>
            <person name="Requena N."/>
            <person name="Rosikiewicz P."/>
            <person name="Riley R."/>
            <person name="Saito K."/>
            <person name="San Clemente H."/>
            <person name="Shapiro H."/>
            <person name="van Tuinen D."/>
            <person name="Becard G."/>
            <person name="Bonfante P."/>
            <person name="Paszkowski U."/>
            <person name="Shachar-Hill Y."/>
            <person name="Young J.P."/>
            <person name="Sanders I.R."/>
            <person name="Henrissat B."/>
            <person name="Rensing S.A."/>
            <person name="Grigoriev I.V."/>
            <person name="Corradi N."/>
            <person name="Roux C."/>
            <person name="Martin F."/>
        </authorList>
    </citation>
    <scope>NUCLEOTIDE SEQUENCE</scope>
    <source>
        <strain evidence="2">DAOM 197198</strain>
    </source>
</reference>
<evidence type="ECO:0000313" key="2">
    <source>
        <dbReference type="EMBL" id="ESA20790.1"/>
    </source>
</evidence>
<feature type="compositionally biased region" description="Basic and acidic residues" evidence="1">
    <location>
        <begin position="54"/>
        <end position="64"/>
    </location>
</feature>
<protein>
    <submittedName>
        <fullName evidence="2">Uncharacterized protein</fullName>
    </submittedName>
</protein>